<organism evidence="6 7">
    <name type="scientific">Bariatricus massiliensis</name>
    <dbReference type="NCBI Taxonomy" id="1745713"/>
    <lineage>
        <taxon>Bacteria</taxon>
        <taxon>Bacillati</taxon>
        <taxon>Bacillota</taxon>
        <taxon>Clostridia</taxon>
        <taxon>Lachnospirales</taxon>
        <taxon>Lachnospiraceae</taxon>
        <taxon>Bariatricus</taxon>
    </lineage>
</organism>
<dbReference type="Gene3D" id="1.10.10.10">
    <property type="entry name" value="Winged helix-like DNA-binding domain superfamily/Winged helix DNA-binding domain"/>
    <property type="match status" value="1"/>
</dbReference>
<sequence length="291" mass="32834">MDMITNIRNKYSGLTRKQKLIADYMLENIEKMSFLTLKELSEELDITEVTILNACSALGFSSFNEVKYESRKYISLMEKVNLHREKEYLSTYVPEYELVNQKELLKNIVQEELAQMESFVESLDIDLMFSSAELFISNPKIVLCGRGISKLLAEFLAIRLAGTDIASTVMDTELNDSIHAALPMFDEMTLVVAISFPDYYFMTDKIAEHAAKEGCKVLAITDSPNAPIVKFANQTLLVPSSTRLFLNTVSIPMALVNVLTSALDIINSYRKGETEGGPERFSSLFREEARV</sequence>
<evidence type="ECO:0000259" key="4">
    <source>
        <dbReference type="PROSITE" id="PS51071"/>
    </source>
</evidence>
<dbReference type="InterPro" id="IPR046348">
    <property type="entry name" value="SIS_dom_sf"/>
</dbReference>
<evidence type="ECO:0000256" key="2">
    <source>
        <dbReference type="ARBA" id="ARBA00023125"/>
    </source>
</evidence>
<dbReference type="EMBL" id="JAJCIS010000006">
    <property type="protein sequence ID" value="MCB7387789.1"/>
    <property type="molecule type" value="Genomic_DNA"/>
</dbReference>
<dbReference type="InterPro" id="IPR035472">
    <property type="entry name" value="RpiR-like_SIS"/>
</dbReference>
<dbReference type="PROSITE" id="PS51071">
    <property type="entry name" value="HTH_RPIR"/>
    <property type="match status" value="1"/>
</dbReference>
<evidence type="ECO:0000313" key="7">
    <source>
        <dbReference type="Proteomes" id="UP001299546"/>
    </source>
</evidence>
<evidence type="ECO:0000259" key="5">
    <source>
        <dbReference type="PROSITE" id="PS51464"/>
    </source>
</evidence>
<keyword evidence="7" id="KW-1185">Reference proteome</keyword>
<keyword evidence="3" id="KW-0804">Transcription</keyword>
<dbReference type="PANTHER" id="PTHR30514">
    <property type="entry name" value="GLUCOKINASE"/>
    <property type="match status" value="1"/>
</dbReference>
<dbReference type="SUPFAM" id="SSF46689">
    <property type="entry name" value="Homeodomain-like"/>
    <property type="match status" value="1"/>
</dbReference>
<dbReference type="InterPro" id="IPR036388">
    <property type="entry name" value="WH-like_DNA-bd_sf"/>
</dbReference>
<feature type="domain" description="SIS" evidence="5">
    <location>
        <begin position="131"/>
        <end position="269"/>
    </location>
</feature>
<evidence type="ECO:0000256" key="3">
    <source>
        <dbReference type="ARBA" id="ARBA00023163"/>
    </source>
</evidence>
<evidence type="ECO:0000313" key="6">
    <source>
        <dbReference type="EMBL" id="MCB7387789.1"/>
    </source>
</evidence>
<dbReference type="Gene3D" id="3.40.50.10490">
    <property type="entry name" value="Glucose-6-phosphate isomerase like protein, domain 1"/>
    <property type="match status" value="1"/>
</dbReference>
<dbReference type="SUPFAM" id="SSF53697">
    <property type="entry name" value="SIS domain"/>
    <property type="match status" value="1"/>
</dbReference>
<keyword evidence="1" id="KW-0805">Transcription regulation</keyword>
<dbReference type="Pfam" id="PF01418">
    <property type="entry name" value="HTH_6"/>
    <property type="match status" value="1"/>
</dbReference>
<evidence type="ECO:0000256" key="1">
    <source>
        <dbReference type="ARBA" id="ARBA00023015"/>
    </source>
</evidence>
<protein>
    <submittedName>
        <fullName evidence="6">MurR/RpiR family transcriptional regulator</fullName>
    </submittedName>
</protein>
<feature type="domain" description="HTH rpiR-type" evidence="4">
    <location>
        <begin position="1"/>
        <end position="77"/>
    </location>
</feature>
<comment type="caution">
    <text evidence="6">The sequence shown here is derived from an EMBL/GenBank/DDBJ whole genome shotgun (WGS) entry which is preliminary data.</text>
</comment>
<dbReference type="Proteomes" id="UP001299546">
    <property type="component" value="Unassembled WGS sequence"/>
</dbReference>
<keyword evidence="2" id="KW-0238">DNA-binding</keyword>
<dbReference type="RefSeq" id="WP_066734886.1">
    <property type="nucleotide sequence ID" value="NZ_JAJCIQ010000007.1"/>
</dbReference>
<dbReference type="CDD" id="cd05013">
    <property type="entry name" value="SIS_RpiR"/>
    <property type="match status" value="1"/>
</dbReference>
<dbReference type="InterPro" id="IPR047640">
    <property type="entry name" value="RpiR-like"/>
</dbReference>
<dbReference type="Pfam" id="PF01380">
    <property type="entry name" value="SIS"/>
    <property type="match status" value="1"/>
</dbReference>
<proteinExistence type="predicted"/>
<reference evidence="6 7" key="1">
    <citation type="submission" date="2021-10" db="EMBL/GenBank/DDBJ databases">
        <title>Collection of gut derived symbiotic bacterial strains cultured from healthy donors.</title>
        <authorList>
            <person name="Lin H."/>
            <person name="Littmann E."/>
            <person name="Kohout C."/>
            <person name="Pamer E.G."/>
        </authorList>
    </citation>
    <scope>NUCLEOTIDE SEQUENCE [LARGE SCALE GENOMIC DNA]</scope>
    <source>
        <strain evidence="6 7">DFI.1.165</strain>
    </source>
</reference>
<dbReference type="InterPro" id="IPR000281">
    <property type="entry name" value="HTH_RpiR"/>
</dbReference>
<accession>A0ABS8DJ49</accession>
<dbReference type="InterPro" id="IPR001347">
    <property type="entry name" value="SIS_dom"/>
</dbReference>
<dbReference type="InterPro" id="IPR009057">
    <property type="entry name" value="Homeodomain-like_sf"/>
</dbReference>
<dbReference type="PROSITE" id="PS51464">
    <property type="entry name" value="SIS"/>
    <property type="match status" value="1"/>
</dbReference>
<name>A0ABS8DJ49_9FIRM</name>
<gene>
    <name evidence="6" type="ORF">LIZ65_10865</name>
</gene>